<keyword evidence="5" id="KW-1185">Reference proteome</keyword>
<organism evidence="4 5">
    <name type="scientific">Branchiostoma lanceolatum</name>
    <name type="common">Common lancelet</name>
    <name type="synonym">Amphioxus lanceolatum</name>
    <dbReference type="NCBI Taxonomy" id="7740"/>
    <lineage>
        <taxon>Eukaryota</taxon>
        <taxon>Metazoa</taxon>
        <taxon>Chordata</taxon>
        <taxon>Cephalochordata</taxon>
        <taxon>Leptocardii</taxon>
        <taxon>Amphioxiformes</taxon>
        <taxon>Branchiostomatidae</taxon>
        <taxon>Branchiostoma</taxon>
    </lineage>
</organism>
<dbReference type="Proteomes" id="UP000838412">
    <property type="component" value="Chromosome 1"/>
</dbReference>
<dbReference type="InterPro" id="IPR050952">
    <property type="entry name" value="TRIM-NHL_E3_ligases"/>
</dbReference>
<evidence type="ECO:0000256" key="1">
    <source>
        <dbReference type="ARBA" id="ARBA00022737"/>
    </source>
</evidence>
<dbReference type="GO" id="GO:0000209">
    <property type="term" value="P:protein polyubiquitination"/>
    <property type="evidence" value="ECO:0007669"/>
    <property type="project" value="TreeGrafter"/>
</dbReference>
<evidence type="ECO:0000313" key="4">
    <source>
        <dbReference type="EMBL" id="CAH1233162.1"/>
    </source>
</evidence>
<feature type="compositionally biased region" description="Polar residues" evidence="3">
    <location>
        <begin position="89"/>
        <end position="102"/>
    </location>
</feature>
<proteinExistence type="predicted"/>
<name>A0A8J9VAZ6_BRALA</name>
<evidence type="ECO:0000313" key="5">
    <source>
        <dbReference type="Proteomes" id="UP000838412"/>
    </source>
</evidence>
<dbReference type="InterPro" id="IPR011042">
    <property type="entry name" value="6-blade_b-propeller_TolB-like"/>
</dbReference>
<feature type="region of interest" description="Disordered" evidence="3">
    <location>
        <begin position="231"/>
        <end position="292"/>
    </location>
</feature>
<feature type="compositionally biased region" description="Polar residues" evidence="3">
    <location>
        <begin position="261"/>
        <end position="282"/>
    </location>
</feature>
<protein>
    <submittedName>
        <fullName evidence="4">TRIM2 protein</fullName>
    </submittedName>
</protein>
<evidence type="ECO:0000256" key="2">
    <source>
        <dbReference type="PROSITE-ProRule" id="PRU00504"/>
    </source>
</evidence>
<dbReference type="GO" id="GO:0061630">
    <property type="term" value="F:ubiquitin protein ligase activity"/>
    <property type="evidence" value="ECO:0007669"/>
    <property type="project" value="TreeGrafter"/>
</dbReference>
<sequence>MDAMKKTGNTGYGTPKNREATRADLPHFRESSITEKPVGQEDSQHQRHWVQISPEEDPLQEVHTEASAEYLDEDDRPGYNPDNRAERSSLPTICTSYTNVHDANSKAEDFEHDRDATRPETVIKKSKEAESSDQDKPETTDDVSDDECIRPYAVAYRRDGETNGEPYAYAFDERDGTRPKTVIKQSNDTDSSDEKKAENTDDVSDDECIRPYAIAYRRDGVTNGEPYARAFYERDGTRPKTVIKQSNDADSSDEKKAENKAMSSDTRAAHNENNPVNNSQSVCGLPDTSSEPRETVAVDGLLPNAMYVGNALRPNPMYSGNALRPNLMYSGNALPPNPMYGGNALRPNPMYAPNVVQPRAAEYMTAHSSTHTPCDVQANCTDNLTPAPDANCTCDTGCARDGRVNGTGCSGKVNEDFEQTRIVFGGEGEEGQISGPSAVVVSPSSEIFVADNFNERVHVFNMEGDYLRHFPTILSGKQSETMKPTGISIDGKGICTDSSGNVLVANWDGGTVEMFTGDGRHVRRVASGMSSIDGVAVGPGGQLVPI</sequence>
<keyword evidence="1" id="KW-0677">Repeat</keyword>
<feature type="region of interest" description="Disordered" evidence="3">
    <location>
        <begin position="1"/>
        <end position="204"/>
    </location>
</feature>
<evidence type="ECO:0000256" key="3">
    <source>
        <dbReference type="SAM" id="MobiDB-lite"/>
    </source>
</evidence>
<feature type="repeat" description="NHL" evidence="2">
    <location>
        <begin position="423"/>
        <end position="463"/>
    </location>
</feature>
<feature type="compositionally biased region" description="Basic and acidic residues" evidence="3">
    <location>
        <begin position="103"/>
        <end position="139"/>
    </location>
</feature>
<feature type="compositionally biased region" description="Basic and acidic residues" evidence="3">
    <location>
        <begin position="16"/>
        <end position="45"/>
    </location>
</feature>
<gene>
    <name evidence="4" type="primary">TRIM2</name>
    <name evidence="4" type="ORF">BLAG_LOCUS2008</name>
</gene>
<dbReference type="GO" id="GO:0043161">
    <property type="term" value="P:proteasome-mediated ubiquitin-dependent protein catabolic process"/>
    <property type="evidence" value="ECO:0007669"/>
    <property type="project" value="TreeGrafter"/>
</dbReference>
<dbReference type="PANTHER" id="PTHR24104">
    <property type="entry name" value="E3 UBIQUITIN-PROTEIN LIGASE NHLRC1-RELATED"/>
    <property type="match status" value="1"/>
</dbReference>
<dbReference type="Gene3D" id="2.120.10.30">
    <property type="entry name" value="TolB, C-terminal domain"/>
    <property type="match status" value="1"/>
</dbReference>
<dbReference type="PROSITE" id="PS51125">
    <property type="entry name" value="NHL"/>
    <property type="match status" value="1"/>
</dbReference>
<dbReference type="EMBL" id="OV696686">
    <property type="protein sequence ID" value="CAH1233162.1"/>
    <property type="molecule type" value="Genomic_DNA"/>
</dbReference>
<reference evidence="4" key="1">
    <citation type="submission" date="2022-01" db="EMBL/GenBank/DDBJ databases">
        <authorList>
            <person name="Braso-Vives M."/>
        </authorList>
    </citation>
    <scope>NUCLEOTIDE SEQUENCE</scope>
</reference>
<dbReference type="AlphaFoldDB" id="A0A8J9VAZ6"/>
<dbReference type="InterPro" id="IPR001258">
    <property type="entry name" value="NHL_repeat"/>
</dbReference>
<dbReference type="OrthoDB" id="10020332at2759"/>
<dbReference type="PANTHER" id="PTHR24104:SF50">
    <property type="entry name" value="SMP-30_GLUCONOLACTONASE_LRE-LIKE REGION DOMAIN-CONTAINING PROTEIN"/>
    <property type="match status" value="1"/>
</dbReference>
<dbReference type="SUPFAM" id="SSF101898">
    <property type="entry name" value="NHL repeat"/>
    <property type="match status" value="1"/>
</dbReference>
<accession>A0A8J9VAZ6</accession>